<proteinExistence type="predicted"/>
<accession>A0ABX9E922</accession>
<dbReference type="Pfam" id="PF06722">
    <property type="entry name" value="EryCIII-like_C"/>
    <property type="match status" value="1"/>
</dbReference>
<dbReference type="Gene3D" id="3.40.50.2000">
    <property type="entry name" value="Glycogen Phosphorylase B"/>
    <property type="match status" value="1"/>
</dbReference>
<gene>
    <name evidence="2" type="ORF">C8D87_104747</name>
</gene>
<reference evidence="2 3" key="1">
    <citation type="submission" date="2018-06" db="EMBL/GenBank/DDBJ databases">
        <title>Genomic Encyclopedia of Type Strains, Phase IV (KMG-IV): sequencing the most valuable type-strain genomes for metagenomic binning, comparative biology and taxonomic classification.</title>
        <authorList>
            <person name="Goeker M."/>
        </authorList>
    </citation>
    <scope>NUCLEOTIDE SEQUENCE [LARGE SCALE GENOMIC DNA]</scope>
    <source>
        <strain evidence="2 3">DSM 45479</strain>
    </source>
</reference>
<dbReference type="Proteomes" id="UP000248714">
    <property type="component" value="Unassembled WGS sequence"/>
</dbReference>
<dbReference type="PANTHER" id="PTHR48050:SF13">
    <property type="entry name" value="STEROL 3-BETA-GLUCOSYLTRANSFERASE UGT80A2"/>
    <property type="match status" value="1"/>
</dbReference>
<evidence type="ECO:0000313" key="3">
    <source>
        <dbReference type="Proteomes" id="UP000248714"/>
    </source>
</evidence>
<protein>
    <submittedName>
        <fullName evidence="2">UDP-glucoronosyl/UDP-glucosyl transferase</fullName>
    </submittedName>
</protein>
<dbReference type="SUPFAM" id="SSF53756">
    <property type="entry name" value="UDP-Glycosyltransferase/glycogen phosphorylase"/>
    <property type="match status" value="1"/>
</dbReference>
<evidence type="ECO:0000259" key="1">
    <source>
        <dbReference type="Pfam" id="PF06722"/>
    </source>
</evidence>
<dbReference type="InterPro" id="IPR010610">
    <property type="entry name" value="EryCIII-like_C"/>
</dbReference>
<dbReference type="InterPro" id="IPR050426">
    <property type="entry name" value="Glycosyltransferase_28"/>
</dbReference>
<sequence length="163" mass="17562">MRCAGVLPEVCDGLADLLQGEVLALPPDYDPFADEMIVEFAAGPHITAAVRALLPVAADLLVSHGGYHSIREAVRAGVPVAVLPVLHDQMHNAHRVNELELGVRVQDFTPGAVASACRQAFTSTGIQHSVRRTRRHLLGLPSIRAVAGCPERIVQRNRKLVSM</sequence>
<dbReference type="GO" id="GO:0016740">
    <property type="term" value="F:transferase activity"/>
    <property type="evidence" value="ECO:0007669"/>
    <property type="project" value="UniProtKB-KW"/>
</dbReference>
<name>A0ABX9E922_9PSEU</name>
<comment type="caution">
    <text evidence="2">The sequence shown here is derived from an EMBL/GenBank/DDBJ whole genome shotgun (WGS) entry which is preliminary data.</text>
</comment>
<keyword evidence="3" id="KW-1185">Reference proteome</keyword>
<dbReference type="PANTHER" id="PTHR48050">
    <property type="entry name" value="STEROL 3-BETA-GLUCOSYLTRANSFERASE"/>
    <property type="match status" value="1"/>
</dbReference>
<evidence type="ECO:0000313" key="2">
    <source>
        <dbReference type="EMBL" id="RAS66196.1"/>
    </source>
</evidence>
<dbReference type="EMBL" id="QLTT01000004">
    <property type="protein sequence ID" value="RAS66196.1"/>
    <property type="molecule type" value="Genomic_DNA"/>
</dbReference>
<feature type="domain" description="Erythromycin biosynthesis protein CIII-like C-terminal" evidence="1">
    <location>
        <begin position="51"/>
        <end position="146"/>
    </location>
</feature>
<organism evidence="2 3">
    <name type="scientific">Lentzea atacamensis</name>
    <dbReference type="NCBI Taxonomy" id="531938"/>
    <lineage>
        <taxon>Bacteria</taxon>
        <taxon>Bacillati</taxon>
        <taxon>Actinomycetota</taxon>
        <taxon>Actinomycetes</taxon>
        <taxon>Pseudonocardiales</taxon>
        <taxon>Pseudonocardiaceae</taxon>
        <taxon>Lentzea</taxon>
    </lineage>
</organism>
<keyword evidence="2" id="KW-0808">Transferase</keyword>